<evidence type="ECO:0000313" key="2">
    <source>
        <dbReference type="Proteomes" id="UP000770661"/>
    </source>
</evidence>
<dbReference type="AlphaFoldDB" id="A0A8J5CIL4"/>
<accession>A0A8J5CIL4</accession>
<keyword evidence="2" id="KW-1185">Reference proteome</keyword>
<name>A0A8J5CIL4_CHIOP</name>
<comment type="caution">
    <text evidence="1">The sequence shown here is derived from an EMBL/GenBank/DDBJ whole genome shotgun (WGS) entry which is preliminary data.</text>
</comment>
<dbReference type="Proteomes" id="UP000770661">
    <property type="component" value="Unassembled WGS sequence"/>
</dbReference>
<protein>
    <submittedName>
        <fullName evidence="1">Uncharacterized protein</fullName>
    </submittedName>
</protein>
<gene>
    <name evidence="1" type="ORF">GWK47_018491</name>
</gene>
<sequence length="299" mass="34243">MTGHQVTASKPASIQQSAYRSYIRPWKMQVKCAIEDGVMQGSDAWCRDVLKFQFWYFILQLELACWYNRPCLRSSLWFSHGPYTLLEMGADPNLRDGSLKQLHPDVYAEFLKGNLSSRSRGAFLLLLLTRPMRKKPEQCFRKGVPAQRTLWTQQWQDTVRQMEKLGLEQYENICEERPVNQTVAITDPSPPSGTTPIFSGATIREKSRKQLQMSSLKKTSLFYRMYIAGLRYAMMGGLRKLEQSLTDALPGNFFPVKEDLSTPELQFNILCMVLPSSTCCDQDCKVNAQGYVLTESSCR</sequence>
<dbReference type="EMBL" id="JACEEZ010022446">
    <property type="protein sequence ID" value="KAG0712425.1"/>
    <property type="molecule type" value="Genomic_DNA"/>
</dbReference>
<organism evidence="1 2">
    <name type="scientific">Chionoecetes opilio</name>
    <name type="common">Atlantic snow crab</name>
    <name type="synonym">Cancer opilio</name>
    <dbReference type="NCBI Taxonomy" id="41210"/>
    <lineage>
        <taxon>Eukaryota</taxon>
        <taxon>Metazoa</taxon>
        <taxon>Ecdysozoa</taxon>
        <taxon>Arthropoda</taxon>
        <taxon>Crustacea</taxon>
        <taxon>Multicrustacea</taxon>
        <taxon>Malacostraca</taxon>
        <taxon>Eumalacostraca</taxon>
        <taxon>Eucarida</taxon>
        <taxon>Decapoda</taxon>
        <taxon>Pleocyemata</taxon>
        <taxon>Brachyura</taxon>
        <taxon>Eubrachyura</taxon>
        <taxon>Majoidea</taxon>
        <taxon>Majidae</taxon>
        <taxon>Chionoecetes</taxon>
    </lineage>
</organism>
<evidence type="ECO:0000313" key="1">
    <source>
        <dbReference type="EMBL" id="KAG0712425.1"/>
    </source>
</evidence>
<reference evidence="1" key="1">
    <citation type="submission" date="2020-07" db="EMBL/GenBank/DDBJ databases">
        <title>The High-quality genome of the commercially important snow crab, Chionoecetes opilio.</title>
        <authorList>
            <person name="Jeong J.-H."/>
            <person name="Ryu S."/>
        </authorList>
    </citation>
    <scope>NUCLEOTIDE SEQUENCE</scope>
    <source>
        <strain evidence="1">MADBK_172401_WGS</strain>
        <tissue evidence="1">Digestive gland</tissue>
    </source>
</reference>
<dbReference type="OrthoDB" id="6149742at2759"/>
<proteinExistence type="predicted"/>